<feature type="chain" id="PRO_5046299299" evidence="1">
    <location>
        <begin position="32"/>
        <end position="194"/>
    </location>
</feature>
<reference evidence="3" key="1">
    <citation type="submission" date="2025-08" db="UniProtKB">
        <authorList>
            <consortium name="RefSeq"/>
        </authorList>
    </citation>
    <scope>IDENTIFICATION</scope>
    <source>
        <tissue evidence="3">Muscle</tissue>
    </source>
</reference>
<organism evidence="2 3">
    <name type="scientific">Limulus polyphemus</name>
    <name type="common">Atlantic horseshoe crab</name>
    <dbReference type="NCBI Taxonomy" id="6850"/>
    <lineage>
        <taxon>Eukaryota</taxon>
        <taxon>Metazoa</taxon>
        <taxon>Ecdysozoa</taxon>
        <taxon>Arthropoda</taxon>
        <taxon>Chelicerata</taxon>
        <taxon>Merostomata</taxon>
        <taxon>Xiphosura</taxon>
        <taxon>Limulidae</taxon>
        <taxon>Limulus</taxon>
    </lineage>
</organism>
<dbReference type="RefSeq" id="XP_013788346.1">
    <property type="nucleotide sequence ID" value="XM_013932892.2"/>
</dbReference>
<evidence type="ECO:0000313" key="3">
    <source>
        <dbReference type="RefSeq" id="XP_013788346.1"/>
    </source>
</evidence>
<gene>
    <name evidence="3" type="primary">LOC106472265</name>
</gene>
<evidence type="ECO:0000256" key="1">
    <source>
        <dbReference type="SAM" id="SignalP"/>
    </source>
</evidence>
<feature type="signal peptide" evidence="1">
    <location>
        <begin position="1"/>
        <end position="31"/>
    </location>
</feature>
<keyword evidence="1" id="KW-0732">Signal</keyword>
<dbReference type="GeneID" id="106472265"/>
<keyword evidence="2" id="KW-1185">Reference proteome</keyword>
<accession>A0ABM1BTG3</accession>
<sequence length="194" mass="22149">MLRGLKAQSLWKLTLFYVLLIRSEQQSYASAEDISEEESISTPYIPKNYDEERLSEYLFSSKPQETQIVTIGQTEQSTAINDDTVRSGKALEPRDDHWSTSITRDSPLTTNININSSEQWGRNFTRTPTSWSQEFPDGTGKGTWHELTEYEDHDTRKGRSFPMTTEASASYHTAPDVSVYVITSLLLLSVLRRD</sequence>
<dbReference type="Proteomes" id="UP000694941">
    <property type="component" value="Unplaced"/>
</dbReference>
<protein>
    <submittedName>
        <fullName evidence="3">Uncharacterized protein LOC106472265</fullName>
    </submittedName>
</protein>
<evidence type="ECO:0000313" key="2">
    <source>
        <dbReference type="Proteomes" id="UP000694941"/>
    </source>
</evidence>
<name>A0ABM1BTG3_LIMPO</name>
<proteinExistence type="predicted"/>